<keyword evidence="3" id="KW-1185">Reference proteome</keyword>
<dbReference type="Proteomes" id="UP000298138">
    <property type="component" value="Unassembled WGS sequence"/>
</dbReference>
<evidence type="ECO:0000256" key="1">
    <source>
        <dbReference type="SAM" id="MobiDB-lite"/>
    </source>
</evidence>
<name>A0A4S2MQ91_9PEZI</name>
<protein>
    <submittedName>
        <fullName evidence="2">Uncharacterized protein</fullName>
    </submittedName>
</protein>
<accession>A0A4S2MQ91</accession>
<sequence>MSQPSVQSIFTSAPQTSPFGGGFGASANNSGGLFGGGNTSTMVGRASAPIPTATPIFGRGAQQN</sequence>
<dbReference type="AlphaFoldDB" id="A0A4S2MQ91"/>
<feature type="region of interest" description="Disordered" evidence="1">
    <location>
        <begin position="45"/>
        <end position="64"/>
    </location>
</feature>
<feature type="region of interest" description="Disordered" evidence="1">
    <location>
        <begin position="1"/>
        <end position="37"/>
    </location>
</feature>
<dbReference type="EMBL" id="ML220132">
    <property type="protein sequence ID" value="TGZ79381.1"/>
    <property type="molecule type" value="Genomic_DNA"/>
</dbReference>
<dbReference type="InParanoid" id="A0A4S2MQ91"/>
<evidence type="ECO:0000313" key="2">
    <source>
        <dbReference type="EMBL" id="TGZ79381.1"/>
    </source>
</evidence>
<organism evidence="2 3">
    <name type="scientific">Ascodesmis nigricans</name>
    <dbReference type="NCBI Taxonomy" id="341454"/>
    <lineage>
        <taxon>Eukaryota</taxon>
        <taxon>Fungi</taxon>
        <taxon>Dikarya</taxon>
        <taxon>Ascomycota</taxon>
        <taxon>Pezizomycotina</taxon>
        <taxon>Pezizomycetes</taxon>
        <taxon>Pezizales</taxon>
        <taxon>Ascodesmidaceae</taxon>
        <taxon>Ascodesmis</taxon>
    </lineage>
</organism>
<gene>
    <name evidence="2" type="ORF">EX30DRAFT_342469</name>
</gene>
<proteinExistence type="predicted"/>
<feature type="compositionally biased region" description="Polar residues" evidence="1">
    <location>
        <begin position="1"/>
        <end position="18"/>
    </location>
</feature>
<reference evidence="2 3" key="1">
    <citation type="submission" date="2019-04" db="EMBL/GenBank/DDBJ databases">
        <title>Comparative genomics and transcriptomics to analyze fruiting body development in filamentous ascomycetes.</title>
        <authorList>
            <consortium name="DOE Joint Genome Institute"/>
            <person name="Lutkenhaus R."/>
            <person name="Traeger S."/>
            <person name="Breuer J."/>
            <person name="Kuo A."/>
            <person name="Lipzen A."/>
            <person name="Pangilinan J."/>
            <person name="Dilworth D."/>
            <person name="Sandor L."/>
            <person name="Poggeler S."/>
            <person name="Barry K."/>
            <person name="Grigoriev I.V."/>
            <person name="Nowrousian M."/>
        </authorList>
    </citation>
    <scope>NUCLEOTIDE SEQUENCE [LARGE SCALE GENOMIC DNA]</scope>
    <source>
        <strain evidence="2 3">CBS 389.68</strain>
    </source>
</reference>
<evidence type="ECO:0000313" key="3">
    <source>
        <dbReference type="Proteomes" id="UP000298138"/>
    </source>
</evidence>